<dbReference type="Pfam" id="PF08874">
    <property type="entry name" value="DUF1835"/>
    <property type="match status" value="1"/>
</dbReference>
<organism evidence="2 3">
    <name type="scientific">Candidatus Blautia faecavium</name>
    <dbReference type="NCBI Taxonomy" id="2838487"/>
    <lineage>
        <taxon>Bacteria</taxon>
        <taxon>Bacillati</taxon>
        <taxon>Bacillota</taxon>
        <taxon>Clostridia</taxon>
        <taxon>Lachnospirales</taxon>
        <taxon>Lachnospiraceae</taxon>
        <taxon>Blautia</taxon>
    </lineage>
</organism>
<evidence type="ECO:0000313" key="2">
    <source>
        <dbReference type="EMBL" id="HJB27561.1"/>
    </source>
</evidence>
<feature type="domain" description="DUF1835" evidence="1">
    <location>
        <begin position="135"/>
        <end position="238"/>
    </location>
</feature>
<accession>A0A9D2LQ58</accession>
<protein>
    <submittedName>
        <fullName evidence="2">DUF1835 domain-containing protein</fullName>
    </submittedName>
</protein>
<reference evidence="2" key="2">
    <citation type="submission" date="2021-04" db="EMBL/GenBank/DDBJ databases">
        <authorList>
            <person name="Gilroy R."/>
        </authorList>
    </citation>
    <scope>NUCLEOTIDE SEQUENCE</scope>
    <source>
        <strain evidence="2">ChiSjej1B19-5720</strain>
    </source>
</reference>
<evidence type="ECO:0000313" key="3">
    <source>
        <dbReference type="Proteomes" id="UP000823842"/>
    </source>
</evidence>
<name>A0A9D2LQ58_9FIRM</name>
<reference evidence="2" key="1">
    <citation type="journal article" date="2021" name="PeerJ">
        <title>Extensive microbial diversity within the chicken gut microbiome revealed by metagenomics and culture.</title>
        <authorList>
            <person name="Gilroy R."/>
            <person name="Ravi A."/>
            <person name="Getino M."/>
            <person name="Pursley I."/>
            <person name="Horton D.L."/>
            <person name="Alikhan N.F."/>
            <person name="Baker D."/>
            <person name="Gharbi K."/>
            <person name="Hall N."/>
            <person name="Watson M."/>
            <person name="Adriaenssens E.M."/>
            <person name="Foster-Nyarko E."/>
            <person name="Jarju S."/>
            <person name="Secka A."/>
            <person name="Antonio M."/>
            <person name="Oren A."/>
            <person name="Chaudhuri R.R."/>
            <person name="La Ragione R."/>
            <person name="Hildebrand F."/>
            <person name="Pallen M.J."/>
        </authorList>
    </citation>
    <scope>NUCLEOTIDE SEQUENCE</scope>
    <source>
        <strain evidence="2">ChiSjej1B19-5720</strain>
    </source>
</reference>
<comment type="caution">
    <text evidence="2">The sequence shown here is derived from an EMBL/GenBank/DDBJ whole genome shotgun (WGS) entry which is preliminary data.</text>
</comment>
<dbReference type="InterPro" id="IPR014973">
    <property type="entry name" value="DUF1835"/>
</dbReference>
<dbReference type="Proteomes" id="UP000823842">
    <property type="component" value="Unassembled WGS sequence"/>
</dbReference>
<gene>
    <name evidence="2" type="ORF">IAA06_02070</name>
</gene>
<proteinExistence type="predicted"/>
<evidence type="ECO:0000259" key="1">
    <source>
        <dbReference type="Pfam" id="PF08874"/>
    </source>
</evidence>
<dbReference type="EMBL" id="DWYZ01000051">
    <property type="protein sequence ID" value="HJB27561.1"/>
    <property type="molecule type" value="Genomic_DNA"/>
</dbReference>
<sequence>MIEVLFGESEAASMKAAKSVVIRRVKEADLIQCFGEEEMALEQLFGTESESGSERFHGGGEARCLERYFEEGSEGVSGRLVEEESGNTSGRFLDKEDIHVSKWSYDEGDGPTSVWAAGKKRPPEKLFAGWIEGSAQEVVCLGFMLDIGDIKEPVDSLYRKKLISSMYGQNQWEQDEDMKKELEKAGDVYAEELQRLYRFLEDGERIRVWYSDAPYSRCGFYHFCRILDKYENEVQAVKMPENIVRGKTITAYSNWGEVAAEEFSAFLPYERKLTKEEIHMYALLRRAG</sequence>
<dbReference type="AlphaFoldDB" id="A0A9D2LQ58"/>